<evidence type="ECO:0000313" key="1">
    <source>
        <dbReference type="EMBL" id="PWI34337.1"/>
    </source>
</evidence>
<accession>A0A2U3BC33</accession>
<evidence type="ECO:0000313" key="2">
    <source>
        <dbReference type="Proteomes" id="UP000245362"/>
    </source>
</evidence>
<dbReference type="OrthoDB" id="5573113at2"/>
<comment type="caution">
    <text evidence="1">The sequence shown here is derived from an EMBL/GenBank/DDBJ whole genome shotgun (WGS) entry which is preliminary data.</text>
</comment>
<dbReference type="AlphaFoldDB" id="A0A2U3BC33"/>
<evidence type="ECO:0008006" key="3">
    <source>
        <dbReference type="Google" id="ProtNLM"/>
    </source>
</evidence>
<organism evidence="1 2">
    <name type="scientific">Vibrio albus</name>
    <dbReference type="NCBI Taxonomy" id="2200953"/>
    <lineage>
        <taxon>Bacteria</taxon>
        <taxon>Pseudomonadati</taxon>
        <taxon>Pseudomonadota</taxon>
        <taxon>Gammaproteobacteria</taxon>
        <taxon>Vibrionales</taxon>
        <taxon>Vibrionaceae</taxon>
        <taxon>Vibrio</taxon>
    </lineage>
</organism>
<dbReference type="RefSeq" id="WP_109318675.1">
    <property type="nucleotide sequence ID" value="NZ_QFWT01000002.1"/>
</dbReference>
<reference evidence="1 2" key="1">
    <citation type="submission" date="2018-05" db="EMBL/GenBank/DDBJ databases">
        <title>Vibrio limimaris sp. nov., isolated from marine sediment.</title>
        <authorList>
            <person name="Li C.-M."/>
        </authorList>
    </citation>
    <scope>NUCLEOTIDE SEQUENCE [LARGE SCALE GENOMIC DNA]</scope>
    <source>
        <strain evidence="1 2">E4404</strain>
    </source>
</reference>
<protein>
    <recommendedName>
        <fullName evidence="3">Aspartate carbamoyltransferase</fullName>
    </recommendedName>
</protein>
<keyword evidence="2" id="KW-1185">Reference proteome</keyword>
<proteinExistence type="predicted"/>
<sequence length="163" mass="18167">MTSTKHKVTILTMIPVVILFFVHSVAFAQTKQEQVHHLSHQVMPFGMSKTIHVFKMTDSGGVQKVLARNPKETDQILLIRQHLGHEAEMFKHGNYSDPTKLHGVNMPGIAELSADPSKVKVSYSELPEGAQIIFETKELSMVTAIHRWFGAQLSEHGADAKAE</sequence>
<dbReference type="Proteomes" id="UP000245362">
    <property type="component" value="Unassembled WGS sequence"/>
</dbReference>
<name>A0A2U3BC33_9VIBR</name>
<gene>
    <name evidence="1" type="ORF">DI392_04290</name>
</gene>
<dbReference type="EMBL" id="QFWT01000002">
    <property type="protein sequence ID" value="PWI34337.1"/>
    <property type="molecule type" value="Genomic_DNA"/>
</dbReference>